<keyword evidence="3" id="KW-1185">Reference proteome</keyword>
<organism evidence="2 3">
    <name type="scientific">Hydnum rufescens UP504</name>
    <dbReference type="NCBI Taxonomy" id="1448309"/>
    <lineage>
        <taxon>Eukaryota</taxon>
        <taxon>Fungi</taxon>
        <taxon>Dikarya</taxon>
        <taxon>Basidiomycota</taxon>
        <taxon>Agaricomycotina</taxon>
        <taxon>Agaricomycetes</taxon>
        <taxon>Cantharellales</taxon>
        <taxon>Hydnaceae</taxon>
        <taxon>Hydnum</taxon>
    </lineage>
</organism>
<protein>
    <submittedName>
        <fullName evidence="2">Uncharacterized protein</fullName>
    </submittedName>
</protein>
<feature type="compositionally biased region" description="Polar residues" evidence="1">
    <location>
        <begin position="147"/>
        <end position="157"/>
    </location>
</feature>
<sequence length="172" mass="18445">MYGRPNPEGPAYAMLPPPQAHATMDRYGTTPAAAGVVLSGPPPCMNTRTISHPRANSQMPAMDTMTGKAWHHTHCGRSCPSAKIHPTGSWMKPPAHNTDGPAPEPAATYTMTDNGLPHPHSSGCVVISGHPAPNETQPNKNMDRAPTGNTDMCSPQKSRPIKWNHDKMNTPM</sequence>
<dbReference type="Proteomes" id="UP000886523">
    <property type="component" value="Unassembled WGS sequence"/>
</dbReference>
<gene>
    <name evidence="2" type="ORF">BS47DRAFT_1368419</name>
</gene>
<dbReference type="AlphaFoldDB" id="A0A9P6AFX6"/>
<dbReference type="EMBL" id="MU129182">
    <property type="protein sequence ID" value="KAF9504973.1"/>
    <property type="molecule type" value="Genomic_DNA"/>
</dbReference>
<accession>A0A9P6AFX6</accession>
<name>A0A9P6AFX6_9AGAM</name>
<proteinExistence type="predicted"/>
<comment type="caution">
    <text evidence="2">The sequence shown here is derived from an EMBL/GenBank/DDBJ whole genome shotgun (WGS) entry which is preliminary data.</text>
</comment>
<evidence type="ECO:0000313" key="3">
    <source>
        <dbReference type="Proteomes" id="UP000886523"/>
    </source>
</evidence>
<evidence type="ECO:0000256" key="1">
    <source>
        <dbReference type="SAM" id="MobiDB-lite"/>
    </source>
</evidence>
<feature type="compositionally biased region" description="Basic and acidic residues" evidence="1">
    <location>
        <begin position="163"/>
        <end position="172"/>
    </location>
</feature>
<feature type="region of interest" description="Disordered" evidence="1">
    <location>
        <begin position="127"/>
        <end position="172"/>
    </location>
</feature>
<evidence type="ECO:0000313" key="2">
    <source>
        <dbReference type="EMBL" id="KAF9504973.1"/>
    </source>
</evidence>
<reference evidence="2" key="1">
    <citation type="journal article" date="2020" name="Nat. Commun.">
        <title>Large-scale genome sequencing of mycorrhizal fungi provides insights into the early evolution of symbiotic traits.</title>
        <authorList>
            <person name="Miyauchi S."/>
            <person name="Kiss E."/>
            <person name="Kuo A."/>
            <person name="Drula E."/>
            <person name="Kohler A."/>
            <person name="Sanchez-Garcia M."/>
            <person name="Morin E."/>
            <person name="Andreopoulos B."/>
            <person name="Barry K.W."/>
            <person name="Bonito G."/>
            <person name="Buee M."/>
            <person name="Carver A."/>
            <person name="Chen C."/>
            <person name="Cichocki N."/>
            <person name="Clum A."/>
            <person name="Culley D."/>
            <person name="Crous P.W."/>
            <person name="Fauchery L."/>
            <person name="Girlanda M."/>
            <person name="Hayes R.D."/>
            <person name="Keri Z."/>
            <person name="LaButti K."/>
            <person name="Lipzen A."/>
            <person name="Lombard V."/>
            <person name="Magnuson J."/>
            <person name="Maillard F."/>
            <person name="Murat C."/>
            <person name="Nolan M."/>
            <person name="Ohm R.A."/>
            <person name="Pangilinan J."/>
            <person name="Pereira M.F."/>
            <person name="Perotto S."/>
            <person name="Peter M."/>
            <person name="Pfister S."/>
            <person name="Riley R."/>
            <person name="Sitrit Y."/>
            <person name="Stielow J.B."/>
            <person name="Szollosi G."/>
            <person name="Zifcakova L."/>
            <person name="Stursova M."/>
            <person name="Spatafora J.W."/>
            <person name="Tedersoo L."/>
            <person name="Vaario L.M."/>
            <person name="Yamada A."/>
            <person name="Yan M."/>
            <person name="Wang P."/>
            <person name="Xu J."/>
            <person name="Bruns T."/>
            <person name="Baldrian P."/>
            <person name="Vilgalys R."/>
            <person name="Dunand C."/>
            <person name="Henrissat B."/>
            <person name="Grigoriev I.V."/>
            <person name="Hibbett D."/>
            <person name="Nagy L.G."/>
            <person name="Martin F.M."/>
        </authorList>
    </citation>
    <scope>NUCLEOTIDE SEQUENCE</scope>
    <source>
        <strain evidence="2">UP504</strain>
    </source>
</reference>